<protein>
    <submittedName>
        <fullName evidence="1">Uncharacterized protein</fullName>
    </submittedName>
</protein>
<accession>A0A6J4T600</accession>
<sequence length="20" mass="2440">MGYKLLGWVVWKGARWYLGR</sequence>
<name>A0A6J4T600_9ACTN</name>
<dbReference type="AlphaFoldDB" id="A0A6J4T600"/>
<reference evidence="1" key="1">
    <citation type="submission" date="2020-02" db="EMBL/GenBank/DDBJ databases">
        <authorList>
            <person name="Meier V. D."/>
        </authorList>
    </citation>
    <scope>NUCLEOTIDE SEQUENCE</scope>
    <source>
        <strain evidence="1">AVDCRST_MAG13</strain>
    </source>
</reference>
<organism evidence="1">
    <name type="scientific">uncultured Solirubrobacteraceae bacterium</name>
    <dbReference type="NCBI Taxonomy" id="1162706"/>
    <lineage>
        <taxon>Bacteria</taxon>
        <taxon>Bacillati</taxon>
        <taxon>Actinomycetota</taxon>
        <taxon>Thermoleophilia</taxon>
        <taxon>Solirubrobacterales</taxon>
        <taxon>Solirubrobacteraceae</taxon>
        <taxon>environmental samples</taxon>
    </lineage>
</organism>
<proteinExistence type="predicted"/>
<dbReference type="EMBL" id="CADCVO010000488">
    <property type="protein sequence ID" value="CAA9514678.1"/>
    <property type="molecule type" value="Genomic_DNA"/>
</dbReference>
<gene>
    <name evidence="1" type="ORF">AVDCRST_MAG13-3001</name>
</gene>
<evidence type="ECO:0000313" key="1">
    <source>
        <dbReference type="EMBL" id="CAA9514678.1"/>
    </source>
</evidence>
<feature type="non-terminal residue" evidence="1">
    <location>
        <position position="20"/>
    </location>
</feature>